<accession>A2EAL2</accession>
<dbReference type="SUPFAM" id="SSF55729">
    <property type="entry name" value="Acyl-CoA N-acyltransferases (Nat)"/>
    <property type="match status" value="1"/>
</dbReference>
<dbReference type="SMR" id="A2EAL2"/>
<dbReference type="InterPro" id="IPR056299">
    <property type="entry name" value="CFAP61_dimer"/>
</dbReference>
<dbReference type="InterPro" id="IPR032151">
    <property type="entry name" value="CFAP61_N"/>
</dbReference>
<dbReference type="STRING" id="5722.A2EAL2"/>
<sequence length="928" mass="105928">MEDLIVRRAITSDAVALQPLVDRIGDLLVSRYGVKDIAELIESSCLTLTAVTQGEEETPVAMAMFSYPPQSTFYSYKKLKLTCFLAETQYASDSARLILRSLFESQPTCDMVETEINVEAPLETPLVPFFIQEGPKLVCRRDIIIPPLVIREARVEDYDDLMPLFEAEASDLLEKNGPFFVANIIKNTEKYKCLVAEDEEGLAVGFVLIQPDFDLSIHAQDYDLIAFQKILNDTKTVFRISLFFIAEKYRLHSRDFIKPIFALMRDADYFAIMFPTNSPPSPLAPYLTKVPSLHHGTQCYNLYLCHRDAANDIMLNVRKYTPDDASLLENFVEPLNNRVDIIKACEAKPENVHLLLVNEIIQGISVFEDPNPIDHTKWDIEEFVDVKHCNSFVQLKYVTISPLFQRFLSFFLVRSMEIWEVKSIYMLHKDGYFPDILGRLFLAVERRQGPANPEFQVHIEREESLHLFPMRWSLHPKQEVTSSIVIVGNTEGVASFLYKLISVPYLHFSALHVVCEGADERIWVNTYSCREYMPDWLQHVHLLNGATFFDHSLKSINRPDSTISIQKENDENAPIIDLHYDFLVLLTAKQGETADMWMAKIFCETKKPPVSVVGDSLVAYYILSHYPGCAHIAHNPRFKLEGTLATIIRDSAVANCDFREVSPKLLDILEKSSLVYDGGIVIDELFRTNDPKVFAAGPITMFSRPYRAKDDGSIISQTEYGRQIGAVILRLVDPTDDFVEPPLIVGSDDALLAEKNPSLLPKFSLRRAEMYQLPGTIIFYRNGFPAAKCRCLETVNSGRTIRFFVDAAGFIQAFEYLGEATGMIYDWTKFIGLPAVLLNNMVERFDQKRIVDFAEYFTEEWCAAILHDRFRRFFDNNLEKLIEKGGADTPEAMNEIREALLNFLIENADLLPNYFTSEDQLPPLDDKE</sequence>
<dbReference type="PANTHER" id="PTHR21178">
    <property type="entry name" value="CILIA- AND FLAGELLA-ASSOCIATED PROTEIN 61"/>
    <property type="match status" value="1"/>
</dbReference>
<dbReference type="SUPFAM" id="SSF51905">
    <property type="entry name" value="FAD/NAD(P)-binding domain"/>
    <property type="match status" value="1"/>
</dbReference>
<dbReference type="Proteomes" id="UP000001542">
    <property type="component" value="Unassembled WGS sequence"/>
</dbReference>
<evidence type="ECO:0000259" key="1">
    <source>
        <dbReference type="Pfam" id="PF16092"/>
    </source>
</evidence>
<dbReference type="Pfam" id="PF23150">
    <property type="entry name" value="CFAP61_dimer"/>
    <property type="match status" value="1"/>
</dbReference>
<dbReference type="Pfam" id="PF16092">
    <property type="entry name" value="CFAP61_N"/>
    <property type="match status" value="1"/>
</dbReference>
<dbReference type="VEuPathDB" id="TrichDB:TVAGG3_1004480"/>
<proteinExistence type="predicted"/>
<reference evidence="3" key="2">
    <citation type="journal article" date="2007" name="Science">
        <title>Draft genome sequence of the sexually transmitted pathogen Trichomonas vaginalis.</title>
        <authorList>
            <person name="Carlton J.M."/>
            <person name="Hirt R.P."/>
            <person name="Silva J.C."/>
            <person name="Delcher A.L."/>
            <person name="Schatz M."/>
            <person name="Zhao Q."/>
            <person name="Wortman J.R."/>
            <person name="Bidwell S.L."/>
            <person name="Alsmark U.C.M."/>
            <person name="Besteiro S."/>
            <person name="Sicheritz-Ponten T."/>
            <person name="Noel C.J."/>
            <person name="Dacks J.B."/>
            <person name="Foster P.G."/>
            <person name="Simillion C."/>
            <person name="Van de Peer Y."/>
            <person name="Miranda-Saavedra D."/>
            <person name="Barton G.J."/>
            <person name="Westrop G.D."/>
            <person name="Mueller S."/>
            <person name="Dessi D."/>
            <person name="Fiori P.L."/>
            <person name="Ren Q."/>
            <person name="Paulsen I."/>
            <person name="Zhang H."/>
            <person name="Bastida-Corcuera F.D."/>
            <person name="Simoes-Barbosa A."/>
            <person name="Brown M.T."/>
            <person name="Hayes R.D."/>
            <person name="Mukherjee M."/>
            <person name="Okumura C.Y."/>
            <person name="Schneider R."/>
            <person name="Smith A.J."/>
            <person name="Vanacova S."/>
            <person name="Villalvazo M."/>
            <person name="Haas B.J."/>
            <person name="Pertea M."/>
            <person name="Feldblyum T.V."/>
            <person name="Utterback T.R."/>
            <person name="Shu C.L."/>
            <person name="Osoegawa K."/>
            <person name="de Jong P.J."/>
            <person name="Hrdy I."/>
            <person name="Horvathova L."/>
            <person name="Zubacova Z."/>
            <person name="Dolezal P."/>
            <person name="Malik S.B."/>
            <person name="Logsdon J.M. Jr."/>
            <person name="Henze K."/>
            <person name="Gupta A."/>
            <person name="Wang C.C."/>
            <person name="Dunne R.L."/>
            <person name="Upcroft J.A."/>
            <person name="Upcroft P."/>
            <person name="White O."/>
            <person name="Salzberg S.L."/>
            <person name="Tang P."/>
            <person name="Chiu C.-H."/>
            <person name="Lee Y.-S."/>
            <person name="Embley T.M."/>
            <person name="Coombs G.H."/>
            <person name="Mottram J.C."/>
            <person name="Tachezy J."/>
            <person name="Fraser-Liggett C.M."/>
            <person name="Johnson P.J."/>
        </authorList>
    </citation>
    <scope>NUCLEOTIDE SEQUENCE [LARGE SCALE GENOMIC DNA]</scope>
    <source>
        <strain evidence="3">G3</strain>
    </source>
</reference>
<dbReference type="InterPro" id="IPR016181">
    <property type="entry name" value="Acyl_CoA_acyltransferase"/>
</dbReference>
<keyword evidence="4" id="KW-1185">Reference proteome</keyword>
<dbReference type="OrthoDB" id="382863at2759"/>
<dbReference type="AlphaFoldDB" id="A2EAL2"/>
<dbReference type="VEuPathDB" id="TrichDB:TVAG_491810"/>
<reference evidence="3" key="1">
    <citation type="submission" date="2006-10" db="EMBL/GenBank/DDBJ databases">
        <authorList>
            <person name="Amadeo P."/>
            <person name="Zhao Q."/>
            <person name="Wortman J."/>
            <person name="Fraser-Liggett C."/>
            <person name="Carlton J."/>
        </authorList>
    </citation>
    <scope>NUCLEOTIDE SEQUENCE</scope>
    <source>
        <strain evidence="3">G3</strain>
    </source>
</reference>
<feature type="domain" description="Cilia- and flagella-associated protein 61 N-terminal" evidence="1">
    <location>
        <begin position="71"/>
        <end position="229"/>
    </location>
</feature>
<evidence type="ECO:0000313" key="4">
    <source>
        <dbReference type="Proteomes" id="UP000001542"/>
    </source>
</evidence>
<evidence type="ECO:0000313" key="3">
    <source>
        <dbReference type="EMBL" id="EAY10323.1"/>
    </source>
</evidence>
<evidence type="ECO:0000259" key="2">
    <source>
        <dbReference type="Pfam" id="PF23150"/>
    </source>
</evidence>
<name>A2EAL2_TRIV3</name>
<dbReference type="RefSeq" id="XP_001322546.1">
    <property type="nucleotide sequence ID" value="XM_001322511.1"/>
</dbReference>
<dbReference type="PANTHER" id="PTHR21178:SF8">
    <property type="entry name" value="CILIA- AND FLAGELLA-ASSOCIATED PROTEIN 61"/>
    <property type="match status" value="1"/>
</dbReference>
<dbReference type="InterPro" id="IPR038884">
    <property type="entry name" value="CFAP61"/>
</dbReference>
<dbReference type="InterPro" id="IPR036188">
    <property type="entry name" value="FAD/NAD-bd_sf"/>
</dbReference>
<dbReference type="EMBL" id="DS113340">
    <property type="protein sequence ID" value="EAY10323.1"/>
    <property type="molecule type" value="Genomic_DNA"/>
</dbReference>
<feature type="domain" description="CFAP61 dimerisation" evidence="2">
    <location>
        <begin position="793"/>
        <end position="865"/>
    </location>
</feature>
<organism evidence="3 4">
    <name type="scientific">Trichomonas vaginalis (strain ATCC PRA-98 / G3)</name>
    <dbReference type="NCBI Taxonomy" id="412133"/>
    <lineage>
        <taxon>Eukaryota</taxon>
        <taxon>Metamonada</taxon>
        <taxon>Parabasalia</taxon>
        <taxon>Trichomonadida</taxon>
        <taxon>Trichomonadidae</taxon>
        <taxon>Trichomonas</taxon>
    </lineage>
</organism>
<dbReference type="eggNOG" id="ENOG502QSEC">
    <property type="taxonomic scope" value="Eukaryota"/>
</dbReference>
<dbReference type="KEGG" id="tva:4768256"/>
<protein>
    <submittedName>
        <fullName evidence="3">Uncharacterized protein</fullName>
    </submittedName>
</protein>
<dbReference type="InParanoid" id="A2EAL2"/>
<gene>
    <name evidence="3" type="ORF">TVAG_491810</name>
</gene>